<protein>
    <submittedName>
        <fullName evidence="2">Uncharacterized protein</fullName>
    </submittedName>
</protein>
<proteinExistence type="predicted"/>
<sequence length="314" mass="34720">MDLDAKERNGRPLSEEQQEKLRKRSEVEAELSQLKASEAAASMAPYSVASEVKVPYEGDVPTGLPLLAGAVDAAAADGTCSAANSSKGQEIAKSKKVLGLEKKLREIAGLEEKKRSGESLDKKQEEKIQKRAEIEAQIQAAMAEATEEAQPSQGAAGKDDALANVGHAQTPATEGLYMCHLTDAILGVDGQQRRRAKYFKTKNGLSWKQEFCGAFAVQKPEAKTQDNFDRIHSFEYFLWSTWPENFDCIKKKIAQAVLVSTSDFRLETMDGERIPKDADCIEKLEELSAKDRSCEMLEKKPLVRIKIVVNEIRK</sequence>
<dbReference type="OrthoDB" id="426279at2759"/>
<evidence type="ECO:0000313" key="3">
    <source>
        <dbReference type="Proteomes" id="UP000604046"/>
    </source>
</evidence>
<dbReference type="Proteomes" id="UP000604046">
    <property type="component" value="Unassembled WGS sequence"/>
</dbReference>
<accession>A0A812U383</accession>
<reference evidence="2" key="1">
    <citation type="submission" date="2021-02" db="EMBL/GenBank/DDBJ databases">
        <authorList>
            <person name="Dougan E. K."/>
            <person name="Rhodes N."/>
            <person name="Thang M."/>
            <person name="Chan C."/>
        </authorList>
    </citation>
    <scope>NUCLEOTIDE SEQUENCE</scope>
</reference>
<dbReference type="EMBL" id="CAJNDS010002629">
    <property type="protein sequence ID" value="CAE7549675.1"/>
    <property type="molecule type" value="Genomic_DNA"/>
</dbReference>
<dbReference type="AlphaFoldDB" id="A0A812U383"/>
<keyword evidence="3" id="KW-1185">Reference proteome</keyword>
<comment type="caution">
    <text evidence="2">The sequence shown here is derived from an EMBL/GenBank/DDBJ whole genome shotgun (WGS) entry which is preliminary data.</text>
</comment>
<gene>
    <name evidence="2" type="ORF">SNAT2548_LOCUS30865</name>
</gene>
<feature type="region of interest" description="Disordered" evidence="1">
    <location>
        <begin position="1"/>
        <end position="26"/>
    </location>
</feature>
<evidence type="ECO:0000256" key="1">
    <source>
        <dbReference type="SAM" id="MobiDB-lite"/>
    </source>
</evidence>
<name>A0A812U383_9DINO</name>
<evidence type="ECO:0000313" key="2">
    <source>
        <dbReference type="EMBL" id="CAE7549675.1"/>
    </source>
</evidence>
<organism evidence="2 3">
    <name type="scientific">Symbiodinium natans</name>
    <dbReference type="NCBI Taxonomy" id="878477"/>
    <lineage>
        <taxon>Eukaryota</taxon>
        <taxon>Sar</taxon>
        <taxon>Alveolata</taxon>
        <taxon>Dinophyceae</taxon>
        <taxon>Suessiales</taxon>
        <taxon>Symbiodiniaceae</taxon>
        <taxon>Symbiodinium</taxon>
    </lineage>
</organism>